<proteinExistence type="predicted"/>
<protein>
    <submittedName>
        <fullName evidence="4">Vacuolar protein sorting-associated protein 13B</fullName>
    </submittedName>
</protein>
<feature type="compositionally biased region" description="Polar residues" evidence="2">
    <location>
        <begin position="3264"/>
        <end position="3282"/>
    </location>
</feature>
<feature type="compositionally biased region" description="Basic and acidic residues" evidence="2">
    <location>
        <begin position="3879"/>
        <end position="3888"/>
    </location>
</feature>
<feature type="compositionally biased region" description="Polar residues" evidence="2">
    <location>
        <begin position="3868"/>
        <end position="3878"/>
    </location>
</feature>
<evidence type="ECO:0000259" key="3">
    <source>
        <dbReference type="Pfam" id="PF12624"/>
    </source>
</evidence>
<feature type="region of interest" description="Disordered" evidence="2">
    <location>
        <begin position="3868"/>
        <end position="3888"/>
    </location>
</feature>
<dbReference type="InterPro" id="IPR039782">
    <property type="entry name" value="VPS13B"/>
</dbReference>
<organism evidence="4 5">
    <name type="scientific">Temnothorax longispinosus</name>
    <dbReference type="NCBI Taxonomy" id="300112"/>
    <lineage>
        <taxon>Eukaryota</taxon>
        <taxon>Metazoa</taxon>
        <taxon>Ecdysozoa</taxon>
        <taxon>Arthropoda</taxon>
        <taxon>Hexapoda</taxon>
        <taxon>Insecta</taxon>
        <taxon>Pterygota</taxon>
        <taxon>Neoptera</taxon>
        <taxon>Endopterygota</taxon>
        <taxon>Hymenoptera</taxon>
        <taxon>Apocrita</taxon>
        <taxon>Aculeata</taxon>
        <taxon>Formicoidea</taxon>
        <taxon>Formicidae</taxon>
        <taxon>Myrmicinae</taxon>
        <taxon>Temnothorax</taxon>
    </lineage>
</organism>
<comment type="caution">
    <text evidence="4">The sequence shown here is derived from an EMBL/GenBank/DDBJ whole genome shotgun (WGS) entry which is preliminary data.</text>
</comment>
<evidence type="ECO:0000313" key="5">
    <source>
        <dbReference type="Proteomes" id="UP000310200"/>
    </source>
</evidence>
<evidence type="ECO:0000313" key="4">
    <source>
        <dbReference type="EMBL" id="TGZ40071.1"/>
    </source>
</evidence>
<keyword evidence="1" id="KW-0813">Transport</keyword>
<feature type="compositionally biased region" description="Basic and acidic residues" evidence="2">
    <location>
        <begin position="913"/>
        <end position="950"/>
    </location>
</feature>
<keyword evidence="5" id="KW-1185">Reference proteome</keyword>
<reference evidence="4 5" key="1">
    <citation type="journal article" date="2019" name="Philos. Trans. R. Soc. Lond., B, Biol. Sci.">
        <title>Ant behaviour and brain gene expression of defending hosts depend on the ecological success of the intruding social parasite.</title>
        <authorList>
            <person name="Kaur R."/>
            <person name="Stoldt M."/>
            <person name="Jongepier E."/>
            <person name="Feldmeyer B."/>
            <person name="Menzel F."/>
            <person name="Bornberg-Bauer E."/>
            <person name="Foitzik S."/>
        </authorList>
    </citation>
    <scope>NUCLEOTIDE SEQUENCE [LARGE SCALE GENOMIC DNA]</scope>
    <source>
        <tissue evidence="4">Whole body</tissue>
    </source>
</reference>
<dbReference type="PANTHER" id="PTHR12517:SF0">
    <property type="entry name" value="INTERMEMBRANE LIPID TRANSFER PROTEIN VPS13B"/>
    <property type="match status" value="1"/>
</dbReference>
<evidence type="ECO:0000256" key="2">
    <source>
        <dbReference type="SAM" id="MobiDB-lite"/>
    </source>
</evidence>
<dbReference type="Proteomes" id="UP000310200">
    <property type="component" value="Unassembled WGS sequence"/>
</dbReference>
<dbReference type="Pfam" id="PF12624">
    <property type="entry name" value="VPS13_N"/>
    <property type="match status" value="1"/>
</dbReference>
<name>A0A4S2JU40_9HYME</name>
<dbReference type="InterPro" id="IPR026854">
    <property type="entry name" value="VPS13_N"/>
</dbReference>
<feature type="region of interest" description="Disordered" evidence="2">
    <location>
        <begin position="3264"/>
        <end position="3299"/>
    </location>
</feature>
<gene>
    <name evidence="4" type="ORF">DBV15_09314</name>
</gene>
<evidence type="ECO:0000256" key="1">
    <source>
        <dbReference type="ARBA" id="ARBA00022448"/>
    </source>
</evidence>
<feature type="domain" description="Chorein N-terminal" evidence="3">
    <location>
        <begin position="4"/>
        <end position="235"/>
    </location>
</feature>
<accession>A0A4S2JU40</accession>
<dbReference type="PANTHER" id="PTHR12517">
    <property type="entry name" value="VACUOLAR PROTEIN SORTING-ASSOCIATED PROTEIN 13B"/>
    <property type="match status" value="1"/>
</dbReference>
<feature type="compositionally biased region" description="Polar residues" evidence="2">
    <location>
        <begin position="2178"/>
        <end position="2196"/>
    </location>
</feature>
<feature type="region of interest" description="Disordered" evidence="2">
    <location>
        <begin position="895"/>
        <end position="950"/>
    </location>
</feature>
<dbReference type="EMBL" id="QBLH01003298">
    <property type="protein sequence ID" value="TGZ40071.1"/>
    <property type="molecule type" value="Genomic_DNA"/>
</dbReference>
<feature type="region of interest" description="Disordered" evidence="2">
    <location>
        <begin position="2178"/>
        <end position="2213"/>
    </location>
</feature>
<dbReference type="STRING" id="300112.A0A4S2JU40"/>
<sequence length="3926" mass="438940">MFKLESYITPVILSYVEKYVKNFKPEQSQVSLWGGDASFQNLDLRLEVLEEQLNLPFVFVSGHIHELLIHVPWVKITSEPIVVTINTIECILKLKDENTTEINTTTLQKKKEMVQEEAPPGYIKSIVTKVINNITIHCNNLILKYVEEDIVLSINVRFLSMQTVDNKWEPAFAEVNTQEVMLRKVITIQDLTLCLDKMDASGKIEIYQDPVLYRCSMTIRMIINYHNNNSKRASITRLDLHCEKMEFSMTEQQVPMLLRLAALVLALQTKQFPLSKEKSSITMDERDDVAQDDTNQIAATSTDAVGWGGWAWDMVSSVLPVDWDNNWSVEQQMAYSGHTIHLGVYIDDATLTFKTVESVKEQLFYKSRKLRYKSFLSLRLNGVVIDSLIQGIAMTTFQVGVACIQLYPRGTCSCGHLEVADGVQPPLYVTAGNLNTDHLKDSLFDKDAAENKGKKRDYKQGIDHHLTTISVEKLLERCPAIVMDYVYYVELPEDLTPEKLLEFGSNFEYSNFQERRVIRYVTGDLTVRLCSGVFHRIDTIKQAAAKYDYNPYLVLKPDPLIDELPPVTLEEYEALKENVSMTETKFVLKRASLQLQLGDHCVIGVPRQRKIIETRIAPLSLALTDDPFVSIECDEATATTVQPMYPFRLVACASKLTDLSPEMFIQCHAITDIQVIGVKSQLHLTKTCDTSIVMPYSVEASSKVLLYPQYWRDIDIIQKSYFFQSDSITITGTKAKLMAAVSIITSVLNPTDTTNPLTCSTLFNDACQEKCPVYLELYLENINCKNVSSSVTISNEMNINSIKIFALNDSQQAFILSGPENDSSDAGNVPLLSTVVQFPKNVETQTHPPLVSFKISEIRASLDPLFFEWLEYRATYHKAGSVHVLRSDSQQLITEGTSSDTGTRKKTFPSLHESVHSSSDKEKKRSAVTEKSKTLRNDETQKKSEFKMEGEQQNLQKSGILVRLAESYSWWCSLVLNGYIGHIIIYIPSDTMSGIGADGIEQAKDRALIENQDLQIMIIKLPSLLIHSSNLNAEMLNPYLQNLPAKLPESMWTYRMQSFPWTLSLIDFHCYTLQQQTQKNFIKKVTLNATVALTTKTAATELNTLTALSVCVHIDNSPIIISLSEDQVIFMSSIVSNIMKVLQTFCGSQKDNVIVPQMSNEMQIVLPTIPQTPSSPTQIMYQEDTTNSTMSTSKDELRHEKDGLVVTAWIQWTITKVAIKLYIMGRKDTSSLKLMLELEDIITSLDLQSVYMQIKNKITTATIFHYIRGPHASNWDVGEYAGLVLCGREDNLEKGDDSGFISFTLTRAKSGNVYTRWGTQKHYKPQKKELLLDSTLSTNGYISEILIKMQMVDIILPISVISKYAQLVKPFTCLNSSTEKNTESIRYKNMATPLVGITNLNNESLPLIHLEFKGFRLMMPTDTNKLQHDLLMLQLDGIRITPDAENPICRVPLRTDIYQLAARANILNVPGSAVEDRQYQISVKGVCAYTTTWKNYQLSINKRMSQSYLYTMNENPALEWNKLGNGSSLDPYFSTSPVLTKFDLCLIIAPAVTFKGDIIVCGSAVEVNCITDIELTINLDQIKLISTLNNEFMTLLSGNFEKLDDKNCSNNIVQRFPSGAQSIKPISWLKQTSDDSDIDFTKDSGVDFEMSSMHSTIIGRPMVETMILPPFEFLVNCGKITFILYEVQNTFPDLEDNIDIHKTDCEDDNDNVKQPLLYLMINQPNIYFSQQHLSKKIQISCFDITTALGDAQNLNAIPSEKDFKIYMIETKHGDPHPDTGIPPSFTTIKSEMILGKNRQFFIEMGRPTKVLSCFIDDDVQVPTEKNETTDMDSQNLAVPTKSRKFSVPDLHLNTRQIVLSLKTDTGAEIIISLASLNGNLSTLLRPDRIYSNLSIDSFIVSAILNGNIKVLLNPWCCNVTTCLLWESSYSSEIIPQIQIQADSESLYLDFGPDQIKIMKMVMQDCQLLLSEFASLSTSENRNEKQIALSTEQHYKDDLKAGAFQFVDGTADELPFPYQVVFFVYPQQAMAWRYPQPRMLTRIHISPVPFETADADGDYIDKVPCILEYWSDSHMLYQRYADFYLSETDSYRLDLPEKAPARATGIVPISQIEISAQDIRSRLLRKKSTVKDHDTAYNNPSQLRRSEEDKLLSYVQSSSSSTSLTSFFSAQEDILATEQMPTSSSKQLIPKMTNTKTCTDEDRSKSTNDANSTNSKEGSVIVYLRACTIVILHDINENAQRIEVASLSMTDLVVTVNSKVRFINLYCYIGDLQLDNQLFDQGGFDFPVVLINQNPLPNREIAFYSNNCLMTNMEKIKQDSLIVIEYIWEINGNIIASKEYRMKVAPISAYIEDTYITQLLNYATSMIPSRLVLGDGLKKMQTIAASNAMYIPDYIMMDSKILSKPLRLQNFVIEPVSILLSVHTSMRLYIALDHSPLYFGTFERKNLLTTPYRLGNALTMHYLSGAIFGAGWVVGSLEILGSPGGLAQALGSGLRDFVSLPFQGLLQGPWGFIVGITHGSASLMKHVTAGTVNSVTKLASSVARNLDRLTLDEEHLQRQEESRRMRPQGMAQGLYQGLTGLGMSLLAAVAGLAHHPLQQVWSGEATTKSLVTGVGLGLVGVVTKPLSGAAELVALTGQGLLQGAGWNSLPTPRQRPIVQYTTGNNSTSVRYTWRLSPLLDHSQDSILHVTSADYVIHQGSNRAVTLVLTRQALLLVNMAEDSVERIFSLKELTSVDHITESTMLCLYCPPTAIQLSRPLSPAEHEMNQEMRARVEEYVRTSSTGLASVSTNSDRQSDTFERASPHPEHTLTFYVCPDTRNYLLSLFNIAKRQNQGSGFAVLVLSLVSEDTELCQIPHYGIVTPPKLESTFHVGVGIGDTYYTSQTLQLARPDWSQSFYMPRICGLVPVEGNIKTFVDCGTSVSILSIGSSMYQDMRLVQITSSHVIANLTPQELCVATLAVHEEARDLQLPHDLTPCSLNISPSEDQRQGTPIVQWYTLYTESNVEPLVLYISLSLGHKWSCPIRVDQAMSRKSVVIPNGSSTMPVIVTTQEDRGSTYVVIHSDDHPQLLIENACGFKILLGQADERGNEILPDSAHFAWICEVDSGATSHYSLPCVSNRLPDTTVPSASNVLLFSTMQNDQAAGKANLKWSRGVNLSALSSTPIDQYLRLPLYGDVKLIMHNRCYTTHISIVPISQIEISAQDIRSRLLRKKSTVKDHDTAYNNPSQLRRSEEDKLLSYVQSSSSSTSLTSFFSAQEDILATEQMPTSSSKQLIPKMTNTKTCTDEDRSKSTNDANSTNSKEGSVIVYLRACTIVILHDINENAQRIEVASLSMTDLVVTVNSKVRFINLYCYIGDLQLDNQLFDQGGFDFPVVLINQNPLPNREIAFYSNNCLMTNMEKIKQDSLIVIEYIWEINGNIIASKEYRMKVAPISAYIEDTYITQLLNYATSMIPSRLVLGDGLKKMQTIAASNAMYIPDYIMMDSKILSKPLRLQNFVIEPVSILLSVHTSMRLYIALDHSPLYFGTFERKNLLTTPYRLGNALTMHYLSGAIFGAGWVVGSLEILGSPGGLAQALGSGLRDFVSLPFQGLLQGPWGFIVGITHGSASLMKHVTAGTVNSVTKLASSVARNLDRLTLDEEHLQRQEESRRMRPQGMAQGLYQGLTGLGMSLLAAVAGLAHHPLQQVWSGEATTKSLVTGVGLGLVGVVTKPLSGAAELVALTGQGLLQGAGWNSLPTPRQRPIVQYTTGNNSTSVRYTWRLSPLLDHSQDSILHVTSADYVIHQGSNRAVTLVLTRQALLLVNMAEDSVERIFSLKELTSVDHITESTMLCLYCPPTAIQLSRPLSPAEHEMNQEMRARVEEYVRTSSTGLASVSTNSDRQSDTFERASPHPEHTLTFYVCPDTRNYLLSLFNIAKRQNQGSGFAVL</sequence>